<feature type="transmembrane region" description="Helical" evidence="6">
    <location>
        <begin position="142"/>
        <end position="163"/>
    </location>
</feature>
<keyword evidence="5 6" id="KW-0472">Membrane</keyword>
<feature type="transmembrane region" description="Helical" evidence="6">
    <location>
        <begin position="244"/>
        <end position="262"/>
    </location>
</feature>
<dbReference type="GO" id="GO:0015648">
    <property type="term" value="F:lipid-linked peptidoglycan transporter activity"/>
    <property type="evidence" value="ECO:0007669"/>
    <property type="project" value="TreeGrafter"/>
</dbReference>
<evidence type="ECO:0000256" key="2">
    <source>
        <dbReference type="ARBA" id="ARBA00022692"/>
    </source>
</evidence>
<keyword evidence="3" id="KW-0133">Cell shape</keyword>
<proteinExistence type="predicted"/>
<feature type="transmembrane region" description="Helical" evidence="6">
    <location>
        <begin position="418"/>
        <end position="439"/>
    </location>
</feature>
<evidence type="ECO:0000313" key="8">
    <source>
        <dbReference type="Proteomes" id="UP000481339"/>
    </source>
</evidence>
<accession>A0A7C8BPS7</accession>
<keyword evidence="2 6" id="KW-0812">Transmembrane</keyword>
<dbReference type="Pfam" id="PF01098">
    <property type="entry name" value="FTSW_RODA_SPOVE"/>
    <property type="match status" value="1"/>
</dbReference>
<dbReference type="Proteomes" id="UP000481339">
    <property type="component" value="Unassembled WGS sequence"/>
</dbReference>
<feature type="transmembrane region" description="Helical" evidence="6">
    <location>
        <begin position="352"/>
        <end position="372"/>
    </location>
</feature>
<keyword evidence="4 6" id="KW-1133">Transmembrane helix</keyword>
<evidence type="ECO:0000256" key="6">
    <source>
        <dbReference type="SAM" id="Phobius"/>
    </source>
</evidence>
<feature type="transmembrane region" description="Helical" evidence="6">
    <location>
        <begin position="20"/>
        <end position="41"/>
    </location>
</feature>
<protein>
    <submittedName>
        <fullName evidence="7">FtsW/RodA/SpoVE family cell cycle protein</fullName>
    </submittedName>
</protein>
<feature type="transmembrane region" description="Helical" evidence="6">
    <location>
        <begin position="221"/>
        <end position="238"/>
    </location>
</feature>
<evidence type="ECO:0000256" key="5">
    <source>
        <dbReference type="ARBA" id="ARBA00023136"/>
    </source>
</evidence>
<evidence type="ECO:0000313" key="7">
    <source>
        <dbReference type="EMBL" id="KAB1633564.1"/>
    </source>
</evidence>
<dbReference type="EMBL" id="WBKA01000001">
    <property type="protein sequence ID" value="KAB1633564.1"/>
    <property type="molecule type" value="Genomic_DNA"/>
</dbReference>
<dbReference type="PANTHER" id="PTHR30474:SF3">
    <property type="entry name" value="PEPTIDOGLYCAN GLYCOSYLTRANSFERASE RODA"/>
    <property type="match status" value="1"/>
</dbReference>
<dbReference type="InterPro" id="IPR001182">
    <property type="entry name" value="FtsW/RodA"/>
</dbReference>
<keyword evidence="8" id="KW-1185">Reference proteome</keyword>
<dbReference type="RefSeq" id="WP_158035342.1">
    <property type="nucleotide sequence ID" value="NZ_BAAAZV010000006.1"/>
</dbReference>
<name>A0A7C8BPS7_9MICO</name>
<organism evidence="7 8">
    <name type="scientific">Pseudoclavibacter caeni</name>
    <dbReference type="NCBI Taxonomy" id="908846"/>
    <lineage>
        <taxon>Bacteria</taxon>
        <taxon>Bacillati</taxon>
        <taxon>Actinomycetota</taxon>
        <taxon>Actinomycetes</taxon>
        <taxon>Micrococcales</taxon>
        <taxon>Microbacteriaceae</taxon>
        <taxon>Pseudoclavibacter</taxon>
    </lineage>
</organism>
<comment type="subcellular location">
    <subcellularLocation>
        <location evidence="1">Membrane</location>
        <topology evidence="1">Multi-pass membrane protein</topology>
    </subcellularLocation>
</comment>
<evidence type="ECO:0000256" key="4">
    <source>
        <dbReference type="ARBA" id="ARBA00022989"/>
    </source>
</evidence>
<reference evidence="7 8" key="1">
    <citation type="submission" date="2019-09" db="EMBL/GenBank/DDBJ databases">
        <title>Phylogeny of genus Pseudoclavibacter and closely related genus.</title>
        <authorList>
            <person name="Li Y."/>
        </authorList>
    </citation>
    <scope>NUCLEOTIDE SEQUENCE [LARGE SCALE GENOMIC DNA]</scope>
    <source>
        <strain evidence="7 8">JCM 16921</strain>
    </source>
</reference>
<comment type="caution">
    <text evidence="7">The sequence shown here is derived from an EMBL/GenBank/DDBJ whole genome shotgun (WGS) entry which is preliminary data.</text>
</comment>
<evidence type="ECO:0000256" key="1">
    <source>
        <dbReference type="ARBA" id="ARBA00004141"/>
    </source>
</evidence>
<dbReference type="GO" id="GO:0051301">
    <property type="term" value="P:cell division"/>
    <property type="evidence" value="ECO:0007669"/>
    <property type="project" value="InterPro"/>
</dbReference>
<feature type="transmembrane region" description="Helical" evidence="6">
    <location>
        <begin position="47"/>
        <end position="67"/>
    </location>
</feature>
<dbReference type="OrthoDB" id="9812661at2"/>
<feature type="transmembrane region" description="Helical" evidence="6">
    <location>
        <begin position="113"/>
        <end position="130"/>
    </location>
</feature>
<sequence>MSRRERGLRLADRNLRAIELGLILLGALVSATGLAAVQLGVAGALSAGPFLIGTLFWIAVLVLHVVLRARASKADPIIVPVAATLNSIGLIAIHRIDLSSETTGVGTPALRQALWAILSVLAAAAVVWFLRNHRVLQRYTYVFMAASVVLLVLPMIPGIGTALGTNASLWVRLGPITFQPSEYAKITMAIFFAGYLVARGDTISAAGRRFLGMTFPRPKDFGPIVVVWAMAMAVLVVQKDLGTSLLYFGLFLVMLYVSTGLASWVAIGLVMFAAGGAAAYAMIPLVQGRIHAWLDPFDDDVYNANGGSYQLVQGLFGQAHGGLFGTGWGRGYPQLTPLSRSDYIFTSIGEEIGLVGVFAILCLYLLLISRGLRIGYTASDEFGRLLATGLSFVLALQVFIVVGGVTRVIPLTGLPTPFLAAGGSSLLANWVIMALLLRITDSIRAQADRFGALGGPSPAPAARATDREGARA</sequence>
<dbReference type="PANTHER" id="PTHR30474">
    <property type="entry name" value="CELL CYCLE PROTEIN"/>
    <property type="match status" value="1"/>
</dbReference>
<dbReference type="GO" id="GO:0005886">
    <property type="term" value="C:plasma membrane"/>
    <property type="evidence" value="ECO:0007669"/>
    <property type="project" value="TreeGrafter"/>
</dbReference>
<gene>
    <name evidence="7" type="ORF">F8O02_01135</name>
</gene>
<dbReference type="GO" id="GO:0008360">
    <property type="term" value="P:regulation of cell shape"/>
    <property type="evidence" value="ECO:0007669"/>
    <property type="project" value="UniProtKB-KW"/>
</dbReference>
<feature type="transmembrane region" description="Helical" evidence="6">
    <location>
        <begin position="74"/>
        <end position="93"/>
    </location>
</feature>
<dbReference type="GO" id="GO:0032153">
    <property type="term" value="C:cell division site"/>
    <property type="evidence" value="ECO:0007669"/>
    <property type="project" value="TreeGrafter"/>
</dbReference>
<evidence type="ECO:0000256" key="3">
    <source>
        <dbReference type="ARBA" id="ARBA00022960"/>
    </source>
</evidence>
<feature type="transmembrane region" description="Helical" evidence="6">
    <location>
        <begin position="384"/>
        <end position="406"/>
    </location>
</feature>
<dbReference type="AlphaFoldDB" id="A0A7C8BPS7"/>